<keyword evidence="2" id="KW-1185">Reference proteome</keyword>
<dbReference type="RefSeq" id="WP_050431663.1">
    <property type="nucleotide sequence ID" value="NZ_CP012159.1"/>
</dbReference>
<reference evidence="1 2" key="1">
    <citation type="submission" date="2015-07" db="EMBL/GenBank/DDBJ databases">
        <title>Genome analysis of myxobacterium Chondromyces crocatus Cm c5 reveals a high potential for natural compound synthesis and the genetic basis for the loss of fruiting body formation.</title>
        <authorList>
            <person name="Zaburannyi N."/>
            <person name="Bunk B."/>
            <person name="Maier J."/>
            <person name="Overmann J."/>
            <person name="Mueller R."/>
        </authorList>
    </citation>
    <scope>NUCLEOTIDE SEQUENCE [LARGE SCALE GENOMIC DNA]</scope>
    <source>
        <strain evidence="1 2">Cm c5</strain>
    </source>
</reference>
<sequence>MAADDPIDINNVTLTIPAQVQGQFLTNLVYIDDQPQATDTIEVRLATLDDKNTVQLQTSAATQGQKASSTNYHFYLLFSSGSLAAPEGITAGDTASWSLYVDPQSKESANGGICVYVLYTGQSPIVVDSAAHVQVVALQNFGATSTNGARPDVVQFSWNDQGWVDDASDPSNYVRVVSHPDSAADPGNAPIIQTMNYLPSETLNVNIVTSGTGQGAQTPTLYVSFETPNIVINDGTTQNSLILRIVNLGLADIPLDPKTTQFVVYLDGSQSTGDRWALATQAQLEAIKASVTSGFTAGNARADGTGASWTITTTNTVLKARGVLEITLSNLVTGHATGGTPLQLRYLSIPGFPDGLIPVQIQKLPMHYTGDLLDKVGIGTKSSQTALDVRGHTLVNEGYVGIGTTTPQASLDVHGNAIVTGGNVGIGKVTPQAPLDVSGNALISMKLGIGTTSPAASLDVHGGALFNGGNVGIGTTSPQAPLDLRGNALVNGGNVGIGTTNPAYPLTVQTSDGQYGIAHKAGAIELATWVGENMGWIGTKSNHNLAFFAGGGAAQMTLTPDGKVGIGTTTPAATLDVNGAFRLAPGQPATGLFPFQISKVQRTNTFQAGSSNNWSSNVDVTFSQPVATALVVTTEVHANYNGGADHDVQNSSYNVSWTISGNTVTVQYHANFFDKTGHSMENVYFSFCVLAVLEGAAASITPQ</sequence>
<dbReference type="STRING" id="52.CMC5_037530"/>
<dbReference type="Proteomes" id="UP000067626">
    <property type="component" value="Chromosome"/>
</dbReference>
<protein>
    <submittedName>
        <fullName evidence="1">Uncharacterized protein</fullName>
    </submittedName>
</protein>
<evidence type="ECO:0000313" key="2">
    <source>
        <dbReference type="Proteomes" id="UP000067626"/>
    </source>
</evidence>
<accession>A0A0K1EFI7</accession>
<proteinExistence type="predicted"/>
<dbReference type="PATRIC" id="fig|52.7.peg.4129"/>
<dbReference type="KEGG" id="ccro:CMC5_037530"/>
<dbReference type="AlphaFoldDB" id="A0A0K1EFI7"/>
<evidence type="ECO:0000313" key="1">
    <source>
        <dbReference type="EMBL" id="AKT39604.1"/>
    </source>
</evidence>
<gene>
    <name evidence="1" type="ORF">CMC5_037530</name>
</gene>
<dbReference type="OrthoDB" id="9810174at2"/>
<name>A0A0K1EFI7_CHOCO</name>
<dbReference type="EMBL" id="CP012159">
    <property type="protein sequence ID" value="AKT39604.1"/>
    <property type="molecule type" value="Genomic_DNA"/>
</dbReference>
<organism evidence="1 2">
    <name type="scientific">Chondromyces crocatus</name>
    <dbReference type="NCBI Taxonomy" id="52"/>
    <lineage>
        <taxon>Bacteria</taxon>
        <taxon>Pseudomonadati</taxon>
        <taxon>Myxococcota</taxon>
        <taxon>Polyangia</taxon>
        <taxon>Polyangiales</taxon>
        <taxon>Polyangiaceae</taxon>
        <taxon>Chondromyces</taxon>
    </lineage>
</organism>